<dbReference type="Pfam" id="PF00583">
    <property type="entry name" value="Acetyltransf_1"/>
    <property type="match status" value="1"/>
</dbReference>
<dbReference type="RefSeq" id="WP_377488714.1">
    <property type="nucleotide sequence ID" value="NZ_JBHMDO010000003.1"/>
</dbReference>
<dbReference type="InterPro" id="IPR016181">
    <property type="entry name" value="Acyl_CoA_acyltransferase"/>
</dbReference>
<evidence type="ECO:0000313" key="2">
    <source>
        <dbReference type="EMBL" id="MFB9324571.1"/>
    </source>
</evidence>
<dbReference type="InterPro" id="IPR000182">
    <property type="entry name" value="GNAT_dom"/>
</dbReference>
<dbReference type="Proteomes" id="UP001589747">
    <property type="component" value="Unassembled WGS sequence"/>
</dbReference>
<keyword evidence="3" id="KW-1185">Reference proteome</keyword>
<protein>
    <submittedName>
        <fullName evidence="2">GNAT family N-acetyltransferase</fullName>
    </submittedName>
</protein>
<dbReference type="CDD" id="cd04301">
    <property type="entry name" value="NAT_SF"/>
    <property type="match status" value="1"/>
</dbReference>
<evidence type="ECO:0000259" key="1">
    <source>
        <dbReference type="PROSITE" id="PS51186"/>
    </source>
</evidence>
<proteinExistence type="predicted"/>
<organism evidence="2 3">
    <name type="scientific">Paenibacillus aurantiacus</name>
    <dbReference type="NCBI Taxonomy" id="1936118"/>
    <lineage>
        <taxon>Bacteria</taxon>
        <taxon>Bacillati</taxon>
        <taxon>Bacillota</taxon>
        <taxon>Bacilli</taxon>
        <taxon>Bacillales</taxon>
        <taxon>Paenibacillaceae</taxon>
        <taxon>Paenibacillus</taxon>
    </lineage>
</organism>
<dbReference type="Gene3D" id="3.40.630.30">
    <property type="match status" value="1"/>
</dbReference>
<reference evidence="2 3" key="1">
    <citation type="submission" date="2024-09" db="EMBL/GenBank/DDBJ databases">
        <authorList>
            <person name="Sun Q."/>
            <person name="Mori K."/>
        </authorList>
    </citation>
    <scope>NUCLEOTIDE SEQUENCE [LARGE SCALE GENOMIC DNA]</scope>
    <source>
        <strain evidence="2 3">TISTR 2452</strain>
    </source>
</reference>
<gene>
    <name evidence="2" type="ORF">ACFFSY_01285</name>
</gene>
<dbReference type="SUPFAM" id="SSF55729">
    <property type="entry name" value="Acyl-CoA N-acyltransferases (Nat)"/>
    <property type="match status" value="1"/>
</dbReference>
<dbReference type="EMBL" id="JBHMDO010000003">
    <property type="protein sequence ID" value="MFB9324571.1"/>
    <property type="molecule type" value="Genomic_DNA"/>
</dbReference>
<dbReference type="PROSITE" id="PS51186">
    <property type="entry name" value="GNAT"/>
    <property type="match status" value="1"/>
</dbReference>
<sequence length="178" mass="20207">MISIEVRPMRESDVDLVYRVFDTCGIGKPMDYVRRCWEQNEAGERITLLAFDQGAFAGSLHLLHQSHYKYFVQNGIPEINDFNVVPALRKHGIGTALMDEVERIAFEQYGTVGIGVGLYRDYGSAQRLYAKRGYVPDGKGVMYCEQPVAPGSSVRVDDDLILYFTKDRPVQEDKRATF</sequence>
<feature type="domain" description="N-acetyltransferase" evidence="1">
    <location>
        <begin position="4"/>
        <end position="167"/>
    </location>
</feature>
<name>A0ABV5KH80_9BACL</name>
<accession>A0ABV5KH80</accession>
<comment type="caution">
    <text evidence="2">The sequence shown here is derived from an EMBL/GenBank/DDBJ whole genome shotgun (WGS) entry which is preliminary data.</text>
</comment>
<evidence type="ECO:0000313" key="3">
    <source>
        <dbReference type="Proteomes" id="UP001589747"/>
    </source>
</evidence>